<sequence>MPPDPPSEPISSLASRLMAEYAQTVFRTVTGDITPEAQFKHIADDLRAAEAILAYVTEELGDIPSGALMRTRTAYEDQRRMENILKCEYSDAPWFEKANFASRLRKQLDTLVMDARSVLMDAQQVRTNIPHIVGCHRDFIERRFELPPYLQMMLPFGQASGHEGDCPLLEYDSE</sequence>
<reference evidence="1" key="2">
    <citation type="journal article" date="2022" name="New Phytol.">
        <title>Evolutionary transition to the ectomycorrhizal habit in the genomes of a hyperdiverse lineage of mushroom-forming fungi.</title>
        <authorList>
            <person name="Looney B."/>
            <person name="Miyauchi S."/>
            <person name="Morin E."/>
            <person name="Drula E."/>
            <person name="Courty P.E."/>
            <person name="Kohler A."/>
            <person name="Kuo A."/>
            <person name="LaButti K."/>
            <person name="Pangilinan J."/>
            <person name="Lipzen A."/>
            <person name="Riley R."/>
            <person name="Andreopoulos W."/>
            <person name="He G."/>
            <person name="Johnson J."/>
            <person name="Nolan M."/>
            <person name="Tritt A."/>
            <person name="Barry K.W."/>
            <person name="Grigoriev I.V."/>
            <person name="Nagy L.G."/>
            <person name="Hibbett D."/>
            <person name="Henrissat B."/>
            <person name="Matheny P.B."/>
            <person name="Labbe J."/>
            <person name="Martin F.M."/>
        </authorList>
    </citation>
    <scope>NUCLEOTIDE SEQUENCE</scope>
    <source>
        <strain evidence="1">HHB10654</strain>
    </source>
</reference>
<evidence type="ECO:0000313" key="2">
    <source>
        <dbReference type="Proteomes" id="UP000814140"/>
    </source>
</evidence>
<dbReference type="Proteomes" id="UP000814140">
    <property type="component" value="Unassembled WGS sequence"/>
</dbReference>
<comment type="caution">
    <text evidence="1">The sequence shown here is derived from an EMBL/GenBank/DDBJ whole genome shotgun (WGS) entry which is preliminary data.</text>
</comment>
<evidence type="ECO:0000313" key="1">
    <source>
        <dbReference type="EMBL" id="KAI0062513.1"/>
    </source>
</evidence>
<protein>
    <submittedName>
        <fullName evidence="1">Uncharacterized protein</fullName>
    </submittedName>
</protein>
<proteinExistence type="predicted"/>
<keyword evidence="2" id="KW-1185">Reference proteome</keyword>
<organism evidence="1 2">
    <name type="scientific">Artomyces pyxidatus</name>
    <dbReference type="NCBI Taxonomy" id="48021"/>
    <lineage>
        <taxon>Eukaryota</taxon>
        <taxon>Fungi</taxon>
        <taxon>Dikarya</taxon>
        <taxon>Basidiomycota</taxon>
        <taxon>Agaricomycotina</taxon>
        <taxon>Agaricomycetes</taxon>
        <taxon>Russulales</taxon>
        <taxon>Auriscalpiaceae</taxon>
        <taxon>Artomyces</taxon>
    </lineage>
</organism>
<reference evidence="1" key="1">
    <citation type="submission" date="2021-03" db="EMBL/GenBank/DDBJ databases">
        <authorList>
            <consortium name="DOE Joint Genome Institute"/>
            <person name="Ahrendt S."/>
            <person name="Looney B.P."/>
            <person name="Miyauchi S."/>
            <person name="Morin E."/>
            <person name="Drula E."/>
            <person name="Courty P.E."/>
            <person name="Chicoki N."/>
            <person name="Fauchery L."/>
            <person name="Kohler A."/>
            <person name="Kuo A."/>
            <person name="Labutti K."/>
            <person name="Pangilinan J."/>
            <person name="Lipzen A."/>
            <person name="Riley R."/>
            <person name="Andreopoulos W."/>
            <person name="He G."/>
            <person name="Johnson J."/>
            <person name="Barry K.W."/>
            <person name="Grigoriev I.V."/>
            <person name="Nagy L."/>
            <person name="Hibbett D."/>
            <person name="Henrissat B."/>
            <person name="Matheny P.B."/>
            <person name="Labbe J."/>
            <person name="Martin F."/>
        </authorList>
    </citation>
    <scope>NUCLEOTIDE SEQUENCE</scope>
    <source>
        <strain evidence="1">HHB10654</strain>
    </source>
</reference>
<gene>
    <name evidence="1" type="ORF">BV25DRAFT_1825520</name>
</gene>
<name>A0ACB8T317_9AGAM</name>
<accession>A0ACB8T317</accession>
<dbReference type="EMBL" id="MU277207">
    <property type="protein sequence ID" value="KAI0062513.1"/>
    <property type="molecule type" value="Genomic_DNA"/>
</dbReference>